<evidence type="ECO:0000313" key="3">
    <source>
        <dbReference type="Proteomes" id="UP000309584"/>
    </source>
</evidence>
<dbReference type="Proteomes" id="UP000309584">
    <property type="component" value="Unassembled WGS sequence"/>
</dbReference>
<feature type="domain" description="Autotransporter" evidence="1">
    <location>
        <begin position="17"/>
        <end position="133"/>
    </location>
</feature>
<evidence type="ECO:0000259" key="1">
    <source>
        <dbReference type="Pfam" id="PF03797"/>
    </source>
</evidence>
<dbReference type="EMBL" id="NXLY01000018">
    <property type="protein sequence ID" value="TKX33334.1"/>
    <property type="molecule type" value="Genomic_DNA"/>
</dbReference>
<dbReference type="Gene3D" id="2.40.128.130">
    <property type="entry name" value="Autotransporter beta-domain"/>
    <property type="match status" value="1"/>
</dbReference>
<evidence type="ECO:0000313" key="2">
    <source>
        <dbReference type="EMBL" id="TKX33334.1"/>
    </source>
</evidence>
<comment type="caution">
    <text evidence="2">The sequence shown here is derived from an EMBL/GenBank/DDBJ whole genome shotgun (WGS) entry which is preliminary data.</text>
</comment>
<dbReference type="Pfam" id="PF03797">
    <property type="entry name" value="Autotransporter"/>
    <property type="match status" value="1"/>
</dbReference>
<dbReference type="SUPFAM" id="SSF103515">
    <property type="entry name" value="Autotransporter"/>
    <property type="match status" value="1"/>
</dbReference>
<accession>A0ABY2TGV5</accession>
<reference evidence="2 3" key="1">
    <citation type="submission" date="2018-05" db="EMBL/GenBank/DDBJ databases">
        <title>Novel Campyloabacter and Helicobacter Species and Strains.</title>
        <authorList>
            <person name="Mannion A.J."/>
            <person name="Shen Z."/>
            <person name="Fox J.G."/>
        </authorList>
    </citation>
    <scope>NUCLEOTIDE SEQUENCE [LARGE SCALE GENOMIC DNA]</scope>
    <source>
        <strain evidence="3">MIT10-5678</strain>
    </source>
</reference>
<organism evidence="2 3">
    <name type="scientific">Campylobacter taeniopygiae</name>
    <dbReference type="NCBI Taxonomy" id="2510188"/>
    <lineage>
        <taxon>Bacteria</taxon>
        <taxon>Pseudomonadati</taxon>
        <taxon>Campylobacterota</taxon>
        <taxon>Epsilonproteobacteria</taxon>
        <taxon>Campylobacterales</taxon>
        <taxon>Campylobacteraceae</taxon>
        <taxon>Campylobacter</taxon>
    </lineage>
</organism>
<proteinExistence type="predicted"/>
<feature type="non-terminal residue" evidence="2">
    <location>
        <position position="1"/>
    </location>
</feature>
<gene>
    <name evidence="2" type="ORF">CQA75_07885</name>
</gene>
<dbReference type="RefSeq" id="WP_137624439.1">
    <property type="nucleotide sequence ID" value="NZ_NXLY01000018.1"/>
</dbReference>
<name>A0ABY2TGV5_9BACT</name>
<protein>
    <recommendedName>
        <fullName evidence="1">Autotransporter domain-containing protein</fullName>
    </recommendedName>
</protein>
<dbReference type="InterPro" id="IPR036709">
    <property type="entry name" value="Autotransporte_beta_dom_sf"/>
</dbReference>
<keyword evidence="3" id="KW-1185">Reference proteome</keyword>
<dbReference type="InterPro" id="IPR005546">
    <property type="entry name" value="Autotransporte_beta"/>
</dbReference>
<sequence>YYAGLKYFNTLFTTSKGQEVYLKAQGKTAFVKNELGKKIGKSEAKANPHSYAYGLGTDLGMNFNYGNNIFSPEVGLAYEGGYTEAFSMINTKGQATVKGGERTYANYLNLFSTRTSFTWFRDWLPNLKTSMTLGAKLNINPEVTAKARFGQVKVKDKFHLPRLQRYVTTSMIVPLNDVFYFSLNYNGMFDAKGNTHTGFAQFNYVW</sequence>